<feature type="compositionally biased region" description="Basic and acidic residues" evidence="1">
    <location>
        <begin position="31"/>
        <end position="44"/>
    </location>
</feature>
<dbReference type="OrthoDB" id="7089647at2759"/>
<evidence type="ECO:0000313" key="2">
    <source>
        <dbReference type="EMBL" id="CAG5040057.1"/>
    </source>
</evidence>
<accession>A0A8S3XT61</accession>
<protein>
    <submittedName>
        <fullName evidence="2">(apollo) hypothetical protein</fullName>
    </submittedName>
</protein>
<evidence type="ECO:0000256" key="1">
    <source>
        <dbReference type="SAM" id="MobiDB-lite"/>
    </source>
</evidence>
<evidence type="ECO:0000313" key="3">
    <source>
        <dbReference type="Proteomes" id="UP000691718"/>
    </source>
</evidence>
<reference evidence="2" key="1">
    <citation type="submission" date="2021-04" db="EMBL/GenBank/DDBJ databases">
        <authorList>
            <person name="Tunstrom K."/>
        </authorList>
    </citation>
    <scope>NUCLEOTIDE SEQUENCE</scope>
</reference>
<gene>
    <name evidence="2" type="ORF">PAPOLLO_LOCUS21792</name>
</gene>
<comment type="caution">
    <text evidence="2">The sequence shown here is derived from an EMBL/GenBank/DDBJ whole genome shotgun (WGS) entry which is preliminary data.</text>
</comment>
<keyword evidence="3" id="KW-1185">Reference proteome</keyword>
<proteinExistence type="predicted"/>
<feature type="region of interest" description="Disordered" evidence="1">
    <location>
        <begin position="18"/>
        <end position="44"/>
    </location>
</feature>
<dbReference type="AlphaFoldDB" id="A0A8S3XT61"/>
<dbReference type="EMBL" id="CAJQZP010001342">
    <property type="protein sequence ID" value="CAG5040057.1"/>
    <property type="molecule type" value="Genomic_DNA"/>
</dbReference>
<dbReference type="Proteomes" id="UP000691718">
    <property type="component" value="Unassembled WGS sequence"/>
</dbReference>
<organism evidence="2 3">
    <name type="scientific">Parnassius apollo</name>
    <name type="common">Apollo butterfly</name>
    <name type="synonym">Papilio apollo</name>
    <dbReference type="NCBI Taxonomy" id="110799"/>
    <lineage>
        <taxon>Eukaryota</taxon>
        <taxon>Metazoa</taxon>
        <taxon>Ecdysozoa</taxon>
        <taxon>Arthropoda</taxon>
        <taxon>Hexapoda</taxon>
        <taxon>Insecta</taxon>
        <taxon>Pterygota</taxon>
        <taxon>Neoptera</taxon>
        <taxon>Endopterygota</taxon>
        <taxon>Lepidoptera</taxon>
        <taxon>Glossata</taxon>
        <taxon>Ditrysia</taxon>
        <taxon>Papilionoidea</taxon>
        <taxon>Papilionidae</taxon>
        <taxon>Parnassiinae</taxon>
        <taxon>Parnassini</taxon>
        <taxon>Parnassius</taxon>
        <taxon>Parnassius</taxon>
    </lineage>
</organism>
<name>A0A8S3XT61_PARAO</name>
<sequence>MLHHLKLIIKKKTTTITPKGKGIGKKSKKSIGKENKRLSPHDDKEDTYDDFKFLGYRKQKKHEMSSTSSTTSVSGTISSHSDSDIINAVSDYESNDEYHSFLGDTKLSDYINLGQTKEKILIQDEETKNINKSNIISNNNDTEHEYEQTEETLLQNEETENISKIEFISNENSYMEQEYESYSVNDHVLVKYYIKKKWTYYVGVIDAVYADEQTNEPYFSIKFYTTVKTPKLTFKMMSAGPKDHWN</sequence>